<dbReference type="InterPro" id="IPR051010">
    <property type="entry name" value="BCAA_transport"/>
</dbReference>
<proteinExistence type="predicted"/>
<dbReference type="PANTHER" id="PTHR30483:SF6">
    <property type="entry name" value="PERIPLASMIC BINDING PROTEIN OF ABC TRANSPORTER FOR NATURAL AMINO ACIDS"/>
    <property type="match status" value="1"/>
</dbReference>
<feature type="domain" description="Leucine-binding protein" evidence="2">
    <location>
        <begin position="227"/>
        <end position="383"/>
    </location>
</feature>
<dbReference type="SUPFAM" id="SSF53822">
    <property type="entry name" value="Periplasmic binding protein-like I"/>
    <property type="match status" value="1"/>
</dbReference>
<evidence type="ECO:0000259" key="2">
    <source>
        <dbReference type="Pfam" id="PF13458"/>
    </source>
</evidence>
<evidence type="ECO:0000313" key="3">
    <source>
        <dbReference type="EMBL" id="SVA02755.1"/>
    </source>
</evidence>
<dbReference type="Gene3D" id="1.25.40.10">
    <property type="entry name" value="Tetratricopeptide repeat domain"/>
    <property type="match status" value="1"/>
</dbReference>
<accession>A0A381SFB7</accession>
<organism evidence="3">
    <name type="scientific">marine metagenome</name>
    <dbReference type="NCBI Taxonomy" id="408172"/>
    <lineage>
        <taxon>unclassified sequences</taxon>
        <taxon>metagenomes</taxon>
        <taxon>ecological metagenomes</taxon>
    </lineage>
</organism>
<protein>
    <recommendedName>
        <fullName evidence="2">Leucine-binding protein domain-containing protein</fullName>
    </recommendedName>
</protein>
<dbReference type="InterPro" id="IPR028082">
    <property type="entry name" value="Peripla_BP_I"/>
</dbReference>
<sequence length="631" mass="71437">MNKPKNWLGIILIATAPLFAHQSWFENRSVKQQLKKAVAHYNEGRFATAKTILNKTLKQQGDNYKSVAWYLLMKANYGLNKMEESRRMARNILQSDPQSTYVKHVFSCLGDMFVDEGKYSAALRMYLRARALQSDELFLEKIDQRIMNTLKVNISLPRVDEMLSVEFDLQNRSILLLTKAYGAIYAGQPDEGAQTLSGINLDNVPNRYFDFYEELLLATYHPPKKNITIGVVLSLSGEYYSQGNLFLEGLKSAIQSQPDELHNLSLVIYNNRSKGIETIRAVKVLAKRQEIIAIVGPLNAGNALIAANSLSGSIIPLLIPSSVQNGLVTLGENILQLNSDENTRGRFAARYAVQKLGLKNIAVLAPANEMGHNLVDSFCKELDLLGQIPVKLEWYSDVPEDLRRQFRSIRKTAWDLMPKEDEYSEFLGLEIDSLDALFTISVDDFFDLPKDQEKVLSSKDSSKISLDTIDGIYLPISPNHLSYLATQFPLYNLNTQVIGNEAWQNLEILNQENIGPHLSRMIVISNRKEFVQNEFSVQADHHKNNEFFFQGFDCVQLLSAVINEDNLDRKTILERLNSIDEFHGMGRIFSFSGEPSNLNKALQVLQYDQNKFSSLGFFKGDSLITSFFQAP</sequence>
<dbReference type="InterPro" id="IPR019734">
    <property type="entry name" value="TPR_rpt"/>
</dbReference>
<keyword evidence="1" id="KW-0732">Signal</keyword>
<dbReference type="PANTHER" id="PTHR30483">
    <property type="entry name" value="LEUCINE-SPECIFIC-BINDING PROTEIN"/>
    <property type="match status" value="1"/>
</dbReference>
<dbReference type="SUPFAM" id="SSF48452">
    <property type="entry name" value="TPR-like"/>
    <property type="match status" value="1"/>
</dbReference>
<dbReference type="Pfam" id="PF13458">
    <property type="entry name" value="Peripla_BP_6"/>
    <property type="match status" value="1"/>
</dbReference>
<dbReference type="Gene3D" id="3.40.50.2300">
    <property type="match status" value="2"/>
</dbReference>
<name>A0A381SFB7_9ZZZZ</name>
<gene>
    <name evidence="3" type="ORF">METZ01_LOCUS55609</name>
</gene>
<dbReference type="InterPro" id="IPR011990">
    <property type="entry name" value="TPR-like_helical_dom_sf"/>
</dbReference>
<dbReference type="AlphaFoldDB" id="A0A381SFB7"/>
<dbReference type="EMBL" id="UINC01003037">
    <property type="protein sequence ID" value="SVA02755.1"/>
    <property type="molecule type" value="Genomic_DNA"/>
</dbReference>
<reference evidence="3" key="1">
    <citation type="submission" date="2018-05" db="EMBL/GenBank/DDBJ databases">
        <authorList>
            <person name="Lanie J.A."/>
            <person name="Ng W.-L."/>
            <person name="Kazmierczak K.M."/>
            <person name="Andrzejewski T.M."/>
            <person name="Davidsen T.M."/>
            <person name="Wayne K.J."/>
            <person name="Tettelin H."/>
            <person name="Glass J.I."/>
            <person name="Rusch D."/>
            <person name="Podicherti R."/>
            <person name="Tsui H.-C.T."/>
            <person name="Winkler M.E."/>
        </authorList>
    </citation>
    <scope>NUCLEOTIDE SEQUENCE</scope>
</reference>
<dbReference type="InterPro" id="IPR028081">
    <property type="entry name" value="Leu-bd"/>
</dbReference>
<dbReference type="PROSITE" id="PS50005">
    <property type="entry name" value="TPR"/>
    <property type="match status" value="1"/>
</dbReference>
<evidence type="ECO:0000256" key="1">
    <source>
        <dbReference type="ARBA" id="ARBA00022729"/>
    </source>
</evidence>